<protein>
    <submittedName>
        <fullName evidence="2">Uncharacterized protein</fullName>
    </submittedName>
</protein>
<evidence type="ECO:0000256" key="1">
    <source>
        <dbReference type="ARBA" id="ARBA00006974"/>
    </source>
</evidence>
<keyword evidence="3" id="KW-1185">Reference proteome</keyword>
<dbReference type="EnsemblPlants" id="ONIVA08G19360.1">
    <property type="protein sequence ID" value="ONIVA08G19360.1"/>
    <property type="gene ID" value="ONIVA08G19360"/>
</dbReference>
<dbReference type="GO" id="GO:0009733">
    <property type="term" value="P:response to auxin"/>
    <property type="evidence" value="ECO:0007669"/>
    <property type="project" value="InterPro"/>
</dbReference>
<proteinExistence type="inferred from homology"/>
<name>A0A0E0ID44_ORYNI</name>
<sequence length="73" mass="8264">MVLKPCVTVRVEVEGEEQRRFAVLLGHPKHPLLGELIDEAEHEYGFTQQGTICHHHLWPRRHGEGGCGDASLR</sequence>
<dbReference type="HOGENOM" id="CLU_2709051_0_0_1"/>
<dbReference type="Proteomes" id="UP000006591">
    <property type="component" value="Chromosome 8"/>
</dbReference>
<comment type="similarity">
    <text evidence="1">Belongs to the ARG7 family.</text>
</comment>
<evidence type="ECO:0000313" key="3">
    <source>
        <dbReference type="Proteomes" id="UP000006591"/>
    </source>
</evidence>
<reference evidence="2" key="1">
    <citation type="submission" date="2015-04" db="UniProtKB">
        <authorList>
            <consortium name="EnsemblPlants"/>
        </authorList>
    </citation>
    <scope>IDENTIFICATION</scope>
    <source>
        <strain evidence="2">SL10</strain>
    </source>
</reference>
<dbReference type="Gramene" id="ONIVA08G19360.1">
    <property type="protein sequence ID" value="ONIVA08G19360.1"/>
    <property type="gene ID" value="ONIVA08G19360"/>
</dbReference>
<evidence type="ECO:0000313" key="2">
    <source>
        <dbReference type="EnsemblPlants" id="ONIVA08G19360.1"/>
    </source>
</evidence>
<dbReference type="AlphaFoldDB" id="A0A0E0ID44"/>
<accession>A0A0E0ID44</accession>
<dbReference type="Pfam" id="PF02519">
    <property type="entry name" value="Auxin_inducible"/>
    <property type="match status" value="1"/>
</dbReference>
<dbReference type="InterPro" id="IPR003676">
    <property type="entry name" value="SAUR_fam"/>
</dbReference>
<reference evidence="2" key="2">
    <citation type="submission" date="2018-04" db="EMBL/GenBank/DDBJ databases">
        <title>OnivRS2 (Oryza nivara Reference Sequence Version 2).</title>
        <authorList>
            <person name="Zhang J."/>
            <person name="Kudrna D."/>
            <person name="Lee S."/>
            <person name="Talag J."/>
            <person name="Rajasekar S."/>
            <person name="Welchert J."/>
            <person name="Hsing Y.-I."/>
            <person name="Wing R.A."/>
        </authorList>
    </citation>
    <scope>NUCLEOTIDE SEQUENCE [LARGE SCALE GENOMIC DNA]</scope>
    <source>
        <strain evidence="2">SL10</strain>
    </source>
</reference>
<organism evidence="2">
    <name type="scientific">Oryza nivara</name>
    <name type="common">Indian wild rice</name>
    <name type="synonym">Oryza sativa f. spontanea</name>
    <dbReference type="NCBI Taxonomy" id="4536"/>
    <lineage>
        <taxon>Eukaryota</taxon>
        <taxon>Viridiplantae</taxon>
        <taxon>Streptophyta</taxon>
        <taxon>Embryophyta</taxon>
        <taxon>Tracheophyta</taxon>
        <taxon>Spermatophyta</taxon>
        <taxon>Magnoliopsida</taxon>
        <taxon>Liliopsida</taxon>
        <taxon>Poales</taxon>
        <taxon>Poaceae</taxon>
        <taxon>BOP clade</taxon>
        <taxon>Oryzoideae</taxon>
        <taxon>Oryzeae</taxon>
        <taxon>Oryzinae</taxon>
        <taxon>Oryza</taxon>
    </lineage>
</organism>